<dbReference type="SUPFAM" id="SSF54626">
    <property type="entry name" value="Chalcone isomerase"/>
    <property type="match status" value="1"/>
</dbReference>
<dbReference type="Gene3D" id="3.50.70.10">
    <property type="match status" value="1"/>
</dbReference>
<name>A0ABD1SNX4_9LAMI</name>
<dbReference type="PANTHER" id="PTHR47698">
    <property type="entry name" value="FATTY-ACID-BINDING PROTEIN 3, CHLOROPLASTIC"/>
    <property type="match status" value="1"/>
</dbReference>
<proteinExistence type="predicted"/>
<evidence type="ECO:0000313" key="2">
    <source>
        <dbReference type="Proteomes" id="UP001604277"/>
    </source>
</evidence>
<dbReference type="InterPro" id="IPR016088">
    <property type="entry name" value="Chalcone_isomerase_3-sand"/>
</dbReference>
<dbReference type="AlphaFoldDB" id="A0ABD1SNX4"/>
<dbReference type="InterPro" id="IPR036298">
    <property type="entry name" value="Chalcone_isomerase_sf"/>
</dbReference>
<comment type="caution">
    <text evidence="1">The sequence shown here is derived from an EMBL/GenBank/DDBJ whole genome shotgun (WGS) entry which is preliminary data.</text>
</comment>
<keyword evidence="2" id="KW-1185">Reference proteome</keyword>
<organism evidence="1 2">
    <name type="scientific">Forsythia ovata</name>
    <dbReference type="NCBI Taxonomy" id="205694"/>
    <lineage>
        <taxon>Eukaryota</taxon>
        <taxon>Viridiplantae</taxon>
        <taxon>Streptophyta</taxon>
        <taxon>Embryophyta</taxon>
        <taxon>Tracheophyta</taxon>
        <taxon>Spermatophyta</taxon>
        <taxon>Magnoliopsida</taxon>
        <taxon>eudicotyledons</taxon>
        <taxon>Gunneridae</taxon>
        <taxon>Pentapetalae</taxon>
        <taxon>asterids</taxon>
        <taxon>lamiids</taxon>
        <taxon>Lamiales</taxon>
        <taxon>Oleaceae</taxon>
        <taxon>Forsythieae</taxon>
        <taxon>Forsythia</taxon>
    </lineage>
</organism>
<accession>A0ABD1SNX4</accession>
<dbReference type="PANTHER" id="PTHR47698:SF2">
    <property type="entry name" value="FATTY-ACID-BINDING PROTEIN 3, CHLOROPLASTIC"/>
    <property type="match status" value="1"/>
</dbReference>
<protein>
    <submittedName>
        <fullName evidence="1">Fatty-acid-binding protein 3</fullName>
    </submittedName>
</protein>
<reference evidence="2" key="1">
    <citation type="submission" date="2024-07" db="EMBL/GenBank/DDBJ databases">
        <title>Two chromosome-level genome assemblies of Korean endemic species Abeliophyllum distichum and Forsythia ovata (Oleaceae).</title>
        <authorList>
            <person name="Jang H."/>
        </authorList>
    </citation>
    <scope>NUCLEOTIDE SEQUENCE [LARGE SCALE GENOMIC DNA]</scope>
</reference>
<dbReference type="EMBL" id="JBFOLJ010000010">
    <property type="protein sequence ID" value="KAL2502415.1"/>
    <property type="molecule type" value="Genomic_DNA"/>
</dbReference>
<gene>
    <name evidence="1" type="ORF">Fot_36263</name>
</gene>
<dbReference type="Proteomes" id="UP001604277">
    <property type="component" value="Unassembled WGS sequence"/>
</dbReference>
<evidence type="ECO:0000313" key="1">
    <source>
        <dbReference type="EMBL" id="KAL2502415.1"/>
    </source>
</evidence>
<sequence>MLTALSAAPLEKSLHIILVRNVDGKTFWDALDEAVSPRIKSPTPVDKRALSTFSSIFQGRALKKGTSIFLTWLDPTKMLVVKYIFLGWGEKEASGSTASKLDLLRMVVE</sequence>